<dbReference type="GO" id="GO:0004252">
    <property type="term" value="F:serine-type endopeptidase activity"/>
    <property type="evidence" value="ECO:0007669"/>
    <property type="project" value="InterPro"/>
</dbReference>
<dbReference type="Proteomes" id="UP000595053">
    <property type="component" value="Chromosome"/>
</dbReference>
<dbReference type="InterPro" id="IPR019533">
    <property type="entry name" value="Peptidase_S26"/>
</dbReference>
<dbReference type="CDD" id="cd06530">
    <property type="entry name" value="S26_SPase_I"/>
    <property type="match status" value="1"/>
</dbReference>
<keyword evidence="4 7" id="KW-0378">Hydrolase</keyword>
<accession>A0A7M1QW56</accession>
<dbReference type="PRINTS" id="PR00727">
    <property type="entry name" value="LEADERPTASE"/>
</dbReference>
<keyword evidence="4" id="KW-0812">Transmembrane</keyword>
<feature type="domain" description="Peptidase S26" evidence="6">
    <location>
        <begin position="53"/>
        <end position="243"/>
    </location>
</feature>
<evidence type="ECO:0000256" key="5">
    <source>
        <dbReference type="SAM" id="MobiDB-lite"/>
    </source>
</evidence>
<comment type="similarity">
    <text evidence="2 4">Belongs to the peptidase S26 family.</text>
</comment>
<dbReference type="GO" id="GO:0006465">
    <property type="term" value="P:signal peptide processing"/>
    <property type="evidence" value="ECO:0007669"/>
    <property type="project" value="InterPro"/>
</dbReference>
<organism evidence="7 8">
    <name type="scientific">Trueperella pecoris</name>
    <dbReference type="NCBI Taxonomy" id="2733571"/>
    <lineage>
        <taxon>Bacteria</taxon>
        <taxon>Bacillati</taxon>
        <taxon>Actinomycetota</taxon>
        <taxon>Actinomycetes</taxon>
        <taxon>Actinomycetales</taxon>
        <taxon>Actinomycetaceae</taxon>
        <taxon>Trueperella</taxon>
    </lineage>
</organism>
<gene>
    <name evidence="7" type="primary">lepB</name>
    <name evidence="7" type="ORF">INS88_03450</name>
</gene>
<keyword evidence="4" id="KW-1133">Transmembrane helix</keyword>
<feature type="active site" evidence="3">
    <location>
        <position position="155"/>
    </location>
</feature>
<evidence type="ECO:0000256" key="3">
    <source>
        <dbReference type="PIRSR" id="PIRSR600223-1"/>
    </source>
</evidence>
<dbReference type="Gene3D" id="2.10.109.10">
    <property type="entry name" value="Umud Fragment, subunit A"/>
    <property type="match status" value="1"/>
</dbReference>
<keyword evidence="8" id="KW-1185">Reference proteome</keyword>
<comment type="catalytic activity">
    <reaction evidence="4">
        <text>Cleavage of hydrophobic, N-terminal signal or leader sequences from secreted and periplasmic proteins.</text>
        <dbReference type="EC" id="3.4.21.89"/>
    </reaction>
</comment>
<feature type="active site" evidence="3">
    <location>
        <position position="82"/>
    </location>
</feature>
<dbReference type="EC" id="3.4.21.89" evidence="4"/>
<dbReference type="AlphaFoldDB" id="A0A7M1QW56"/>
<evidence type="ECO:0000259" key="6">
    <source>
        <dbReference type="Pfam" id="PF10502"/>
    </source>
</evidence>
<evidence type="ECO:0000256" key="2">
    <source>
        <dbReference type="ARBA" id="ARBA00009370"/>
    </source>
</evidence>
<dbReference type="GO" id="GO:0005886">
    <property type="term" value="C:plasma membrane"/>
    <property type="evidence" value="ECO:0007669"/>
    <property type="project" value="UniProtKB-SubCell"/>
</dbReference>
<keyword evidence="4" id="KW-0645">Protease</keyword>
<sequence>MSDLERPDHDDTQMPPSYPPQERAVPSKSEPEKRPEKLTAPTPRQRVGSFFLEFATIIAVALLISVIIKTFFAQAFAIPSESMENTLIPGDRIFVNKLADSEGELNRGDVVVFVDPGNWLEGVAKDSYPAWQQVLVDVGEAVGLIPQNVGDHLVKRIIGLPGDHVKCCNGDGLITVNGEPIKETYLKPGVSPSDTPFDVIVPDGHLWLMGDNRNRSKDARYHQQATGFGFVPITNVEGRAWVTIFPLDRFGTIPSAGDVFANVPSAK</sequence>
<dbReference type="PANTHER" id="PTHR43390">
    <property type="entry name" value="SIGNAL PEPTIDASE I"/>
    <property type="match status" value="1"/>
</dbReference>
<reference evidence="7 8" key="1">
    <citation type="submission" date="2020-10" db="EMBL/GenBank/DDBJ databases">
        <title>Trueperella pecoris sp. nov. isolated from bovine and porcine specimens.</title>
        <authorList>
            <person name="Schoenecker L."/>
            <person name="Schnydrig P."/>
            <person name="Brodard I."/>
            <person name="Thomann A."/>
            <person name="Hemphill A."/>
            <person name="Rodriguez-Campos S."/>
            <person name="Perreten V."/>
            <person name="Jores J."/>
            <person name="Kittl S."/>
        </authorList>
    </citation>
    <scope>NUCLEOTIDE SEQUENCE [LARGE SCALE GENOMIC DNA]</scope>
    <source>
        <strain evidence="7 8">15A0121</strain>
    </source>
</reference>
<dbReference type="PANTHER" id="PTHR43390:SF1">
    <property type="entry name" value="CHLOROPLAST PROCESSING PEPTIDASE"/>
    <property type="match status" value="1"/>
</dbReference>
<proteinExistence type="inferred from homology"/>
<evidence type="ECO:0000256" key="1">
    <source>
        <dbReference type="ARBA" id="ARBA00004401"/>
    </source>
</evidence>
<comment type="subcellular location">
    <subcellularLocation>
        <location evidence="1">Cell membrane</location>
        <topology evidence="1">Single-pass type II membrane protein</topology>
    </subcellularLocation>
    <subcellularLocation>
        <location evidence="4">Membrane</location>
        <topology evidence="4">Single-pass type II membrane protein</topology>
    </subcellularLocation>
</comment>
<name>A0A7M1QW56_9ACTO</name>
<feature type="transmembrane region" description="Helical" evidence="4">
    <location>
        <begin position="50"/>
        <end position="72"/>
    </location>
</feature>
<dbReference type="GO" id="GO:0009003">
    <property type="term" value="F:signal peptidase activity"/>
    <property type="evidence" value="ECO:0007669"/>
    <property type="project" value="UniProtKB-EC"/>
</dbReference>
<dbReference type="RefSeq" id="WP_193326035.1">
    <property type="nucleotide sequence ID" value="NZ_CP053291.1"/>
</dbReference>
<dbReference type="InterPro" id="IPR036286">
    <property type="entry name" value="LexA/Signal_pep-like_sf"/>
</dbReference>
<keyword evidence="4" id="KW-0472">Membrane</keyword>
<evidence type="ECO:0000313" key="8">
    <source>
        <dbReference type="Proteomes" id="UP000595053"/>
    </source>
</evidence>
<dbReference type="EMBL" id="CP063213">
    <property type="protein sequence ID" value="QOR46270.1"/>
    <property type="molecule type" value="Genomic_DNA"/>
</dbReference>
<evidence type="ECO:0000313" key="7">
    <source>
        <dbReference type="EMBL" id="QOR46270.1"/>
    </source>
</evidence>
<dbReference type="NCBIfam" id="TIGR02227">
    <property type="entry name" value="sigpep_I_bact"/>
    <property type="match status" value="1"/>
</dbReference>
<dbReference type="SUPFAM" id="SSF51306">
    <property type="entry name" value="LexA/Signal peptidase"/>
    <property type="match status" value="1"/>
</dbReference>
<dbReference type="InterPro" id="IPR000223">
    <property type="entry name" value="Pept_S26A_signal_pept_1"/>
</dbReference>
<feature type="region of interest" description="Disordered" evidence="5">
    <location>
        <begin position="1"/>
        <end position="41"/>
    </location>
</feature>
<feature type="compositionally biased region" description="Basic and acidic residues" evidence="5">
    <location>
        <begin position="1"/>
        <end position="12"/>
    </location>
</feature>
<dbReference type="Pfam" id="PF10502">
    <property type="entry name" value="Peptidase_S26"/>
    <property type="match status" value="1"/>
</dbReference>
<evidence type="ECO:0000256" key="4">
    <source>
        <dbReference type="RuleBase" id="RU362042"/>
    </source>
</evidence>
<protein>
    <recommendedName>
        <fullName evidence="4">Signal peptidase I</fullName>
        <ecNumber evidence="4">3.4.21.89</ecNumber>
    </recommendedName>
</protein>